<sequence>MDAPAMSQLTERGWGATARLVLGVTGSVFLTAVAMQPGMPIPDAVKLMIPIFVTILAAFWIALDTIRSAGGWKQVRKLRLVIVTMGSALLIGVVSYLSAVACVLLFYYMP</sequence>
<proteinExistence type="predicted"/>
<reference evidence="2 3" key="1">
    <citation type="submission" date="2020-10" db="EMBL/GenBank/DDBJ databases">
        <title>Phylogeny of dyella-like bacteria.</title>
        <authorList>
            <person name="Fu J."/>
        </authorList>
    </citation>
    <scope>NUCLEOTIDE SEQUENCE [LARGE SCALE GENOMIC DNA]</scope>
    <source>
        <strain evidence="2 3">BB4</strain>
    </source>
</reference>
<feature type="transmembrane region" description="Helical" evidence="1">
    <location>
        <begin position="16"/>
        <end position="35"/>
    </location>
</feature>
<evidence type="ECO:0000256" key="1">
    <source>
        <dbReference type="SAM" id="Phobius"/>
    </source>
</evidence>
<keyword evidence="3" id="KW-1185">Reference proteome</keyword>
<protein>
    <recommendedName>
        <fullName evidence="4">DUF1345 domain-containing protein</fullName>
    </recommendedName>
</protein>
<dbReference type="EMBL" id="JADIKD010000011">
    <property type="protein sequence ID" value="MFK2918618.1"/>
    <property type="molecule type" value="Genomic_DNA"/>
</dbReference>
<feature type="transmembrane region" description="Helical" evidence="1">
    <location>
        <begin position="47"/>
        <end position="66"/>
    </location>
</feature>
<accession>A0ABW8KA76</accession>
<comment type="caution">
    <text evidence="2">The sequence shown here is derived from an EMBL/GenBank/DDBJ whole genome shotgun (WGS) entry which is preliminary data.</text>
</comment>
<gene>
    <name evidence="2" type="ORF">ISS97_15190</name>
</gene>
<name>A0ABW8KA76_9GAMM</name>
<keyword evidence="1" id="KW-0812">Transmembrane</keyword>
<keyword evidence="1" id="KW-1133">Transmembrane helix</keyword>
<dbReference type="RefSeq" id="WP_379985572.1">
    <property type="nucleotide sequence ID" value="NZ_JADIKD010000011.1"/>
</dbReference>
<organism evidence="2 3">
    <name type="scientific">Dyella koreensis</name>
    <dbReference type="NCBI Taxonomy" id="311235"/>
    <lineage>
        <taxon>Bacteria</taxon>
        <taxon>Pseudomonadati</taxon>
        <taxon>Pseudomonadota</taxon>
        <taxon>Gammaproteobacteria</taxon>
        <taxon>Lysobacterales</taxon>
        <taxon>Rhodanobacteraceae</taxon>
        <taxon>Dyella</taxon>
    </lineage>
</organism>
<evidence type="ECO:0008006" key="4">
    <source>
        <dbReference type="Google" id="ProtNLM"/>
    </source>
</evidence>
<dbReference type="Proteomes" id="UP001620408">
    <property type="component" value="Unassembled WGS sequence"/>
</dbReference>
<feature type="transmembrane region" description="Helical" evidence="1">
    <location>
        <begin position="78"/>
        <end position="108"/>
    </location>
</feature>
<keyword evidence="1" id="KW-0472">Membrane</keyword>
<evidence type="ECO:0000313" key="3">
    <source>
        <dbReference type="Proteomes" id="UP001620408"/>
    </source>
</evidence>
<evidence type="ECO:0000313" key="2">
    <source>
        <dbReference type="EMBL" id="MFK2918618.1"/>
    </source>
</evidence>